<keyword evidence="3" id="KW-0560">Oxidoreductase</keyword>
<dbReference type="NCBIfam" id="TIGR02817">
    <property type="entry name" value="adh_fam_1"/>
    <property type="match status" value="1"/>
</dbReference>
<evidence type="ECO:0000256" key="3">
    <source>
        <dbReference type="RuleBase" id="RU364000"/>
    </source>
</evidence>
<dbReference type="RefSeq" id="WP_152154290.1">
    <property type="nucleotide sequence ID" value="NZ_WEIO01000013.1"/>
</dbReference>
<dbReference type="GO" id="GO:0008270">
    <property type="term" value="F:zinc ion binding"/>
    <property type="evidence" value="ECO:0007669"/>
    <property type="project" value="InterPro"/>
</dbReference>
<dbReference type="InterPro" id="IPR036291">
    <property type="entry name" value="NAD(P)-bd_dom_sf"/>
</dbReference>
<dbReference type="InterPro" id="IPR011032">
    <property type="entry name" value="GroES-like_sf"/>
</dbReference>
<proteinExistence type="inferred from homology"/>
<evidence type="ECO:0000313" key="6">
    <source>
        <dbReference type="Proteomes" id="UP000429595"/>
    </source>
</evidence>
<dbReference type="InterPro" id="IPR020843">
    <property type="entry name" value="ER"/>
</dbReference>
<comment type="caution">
    <text evidence="5">The sequence shown here is derived from an EMBL/GenBank/DDBJ whole genome shotgun (WGS) entry which is preliminary data.</text>
</comment>
<dbReference type="InterPro" id="IPR051603">
    <property type="entry name" value="Zinc-ADH_QOR/CCCR"/>
</dbReference>
<keyword evidence="3" id="KW-0862">Zinc</keyword>
<protein>
    <recommendedName>
        <fullName evidence="3">Zinc-type alcohol dehydrogenase-like protein</fullName>
    </recommendedName>
</protein>
<dbReference type="SMART" id="SM00829">
    <property type="entry name" value="PKS_ER"/>
    <property type="match status" value="1"/>
</dbReference>
<dbReference type="SUPFAM" id="SSF50129">
    <property type="entry name" value="GroES-like"/>
    <property type="match status" value="1"/>
</dbReference>
<dbReference type="Proteomes" id="UP000429595">
    <property type="component" value="Unassembled WGS sequence"/>
</dbReference>
<reference evidence="5 6" key="1">
    <citation type="submission" date="2019-10" db="EMBL/GenBank/DDBJ databases">
        <title>Bacillus aerolatum sp. nov., isolated from bioaerosol of sport playgrounds.</title>
        <authorList>
            <person name="Chen P."/>
            <person name="Zhang G."/>
        </authorList>
    </citation>
    <scope>NUCLEOTIDE SEQUENCE [LARGE SCALE GENOMIC DNA]</scope>
    <source>
        <strain evidence="5 6">CX253</strain>
    </source>
</reference>
<feature type="domain" description="Enoyl reductase (ER)" evidence="4">
    <location>
        <begin position="5"/>
        <end position="328"/>
    </location>
</feature>
<dbReference type="InterPro" id="IPR013149">
    <property type="entry name" value="ADH-like_C"/>
</dbReference>
<dbReference type="InterPro" id="IPR013154">
    <property type="entry name" value="ADH-like_N"/>
</dbReference>
<keyword evidence="6" id="KW-1185">Reference proteome</keyword>
<organism evidence="5 6">
    <name type="scientific">Bacillus aerolatus</name>
    <dbReference type="NCBI Taxonomy" id="2653354"/>
    <lineage>
        <taxon>Bacteria</taxon>
        <taxon>Bacillati</taxon>
        <taxon>Bacillota</taxon>
        <taxon>Bacilli</taxon>
        <taxon>Bacillales</taxon>
        <taxon>Bacillaceae</taxon>
        <taxon>Bacillus</taxon>
    </lineage>
</organism>
<dbReference type="PANTHER" id="PTHR44154">
    <property type="entry name" value="QUINONE OXIDOREDUCTASE"/>
    <property type="match status" value="1"/>
</dbReference>
<sequence length="332" mass="36838">MKAVGLHHKDYFQDLTIEKPVPQGRDLLVEIKAVSVNPVDTKVRASTDPADGPKVFGYDASGIVVETGEECKLFKPGDEVYYAGDITRSGTNSQYHLIDERIVGHKPKKLSFAEAAAMPLTGLTAWEGLFERLMIDMGDQGNTERSILIIGGAGGVGSIAIQLAKLAGLNVIATASREKTERWCRDLGADMILNHRHPLKPQLEEQGLNDVDYIFNLSSTEEHWDNMVECITPQGKICAIVEMKGSLPLDDLQAKSATFVWEFMFTRSSFQTKDMVRQHQLLNRMADMLDGGQLRTTLTETYEPINAQTIQQAHEKLESGTMIGKLVVENFK</sequence>
<dbReference type="SUPFAM" id="SSF51735">
    <property type="entry name" value="NAD(P)-binding Rossmann-fold domains"/>
    <property type="match status" value="1"/>
</dbReference>
<dbReference type="Pfam" id="PF08240">
    <property type="entry name" value="ADH_N"/>
    <property type="match status" value="1"/>
</dbReference>
<dbReference type="GO" id="GO:0016491">
    <property type="term" value="F:oxidoreductase activity"/>
    <property type="evidence" value="ECO:0007669"/>
    <property type="project" value="UniProtKB-KW"/>
</dbReference>
<dbReference type="Gene3D" id="3.40.50.720">
    <property type="entry name" value="NAD(P)-binding Rossmann-like Domain"/>
    <property type="match status" value="1"/>
</dbReference>
<dbReference type="CDD" id="cd08252">
    <property type="entry name" value="AL_MDR"/>
    <property type="match status" value="1"/>
</dbReference>
<gene>
    <name evidence="5" type="ORF">F9802_17310</name>
</gene>
<keyword evidence="2" id="KW-0521">NADP</keyword>
<evidence type="ECO:0000313" key="5">
    <source>
        <dbReference type="EMBL" id="KAB7704489.1"/>
    </source>
</evidence>
<evidence type="ECO:0000256" key="1">
    <source>
        <dbReference type="ARBA" id="ARBA00010371"/>
    </source>
</evidence>
<dbReference type="Pfam" id="PF00107">
    <property type="entry name" value="ADH_zinc_N"/>
    <property type="match status" value="1"/>
</dbReference>
<dbReference type="AlphaFoldDB" id="A0A6I1FBK1"/>
<comment type="similarity">
    <text evidence="1 3">Belongs to the zinc-containing alcohol dehydrogenase family. Quinone oxidoreductase subfamily.</text>
</comment>
<dbReference type="Gene3D" id="3.90.180.10">
    <property type="entry name" value="Medium-chain alcohol dehydrogenases, catalytic domain"/>
    <property type="match status" value="1"/>
</dbReference>
<keyword evidence="3" id="KW-0479">Metal-binding</keyword>
<name>A0A6I1FBK1_9BACI</name>
<dbReference type="PANTHER" id="PTHR44154:SF1">
    <property type="entry name" value="QUINONE OXIDOREDUCTASE"/>
    <property type="match status" value="1"/>
</dbReference>
<accession>A0A6I1FBK1</accession>
<dbReference type="EMBL" id="WEIO01000013">
    <property type="protein sequence ID" value="KAB7704489.1"/>
    <property type="molecule type" value="Genomic_DNA"/>
</dbReference>
<evidence type="ECO:0000259" key="4">
    <source>
        <dbReference type="SMART" id="SM00829"/>
    </source>
</evidence>
<dbReference type="InterPro" id="IPR014182">
    <property type="entry name" value="ADH_Zn_typ-1"/>
</dbReference>
<evidence type="ECO:0000256" key="2">
    <source>
        <dbReference type="ARBA" id="ARBA00022857"/>
    </source>
</evidence>